<dbReference type="CDD" id="cd07814">
    <property type="entry name" value="SRPBCC_CalC_Aha1-like"/>
    <property type="match status" value="1"/>
</dbReference>
<proteinExistence type="predicted"/>
<comment type="caution">
    <text evidence="1">The sequence shown here is derived from an EMBL/GenBank/DDBJ whole genome shotgun (WGS) entry which is preliminary data.</text>
</comment>
<dbReference type="Gene3D" id="3.30.530.20">
    <property type="match status" value="1"/>
</dbReference>
<keyword evidence="2" id="KW-1185">Reference proteome</keyword>
<dbReference type="RefSeq" id="WP_189256176.1">
    <property type="nucleotide sequence ID" value="NZ_BMRE01000023.1"/>
</dbReference>
<name>A0ABQ2UV27_9PSEU</name>
<dbReference type="InterPro" id="IPR023393">
    <property type="entry name" value="START-like_dom_sf"/>
</dbReference>
<organism evidence="1 2">
    <name type="scientific">Lentzea flava</name>
    <dbReference type="NCBI Taxonomy" id="103732"/>
    <lineage>
        <taxon>Bacteria</taxon>
        <taxon>Bacillati</taxon>
        <taxon>Actinomycetota</taxon>
        <taxon>Actinomycetes</taxon>
        <taxon>Pseudonocardiales</taxon>
        <taxon>Pseudonocardiaceae</taxon>
        <taxon>Lentzea</taxon>
    </lineage>
</organism>
<evidence type="ECO:0000313" key="2">
    <source>
        <dbReference type="Proteomes" id="UP000649573"/>
    </source>
</evidence>
<evidence type="ECO:0008006" key="3">
    <source>
        <dbReference type="Google" id="ProtNLM"/>
    </source>
</evidence>
<gene>
    <name evidence="1" type="ORF">GCM10010178_50420</name>
</gene>
<protein>
    <recommendedName>
        <fullName evidence="3">Activator of Hsp90 ATPase homolog 1-like protein</fullName>
    </recommendedName>
</protein>
<reference evidence="2" key="1">
    <citation type="journal article" date="2019" name="Int. J. Syst. Evol. Microbiol.">
        <title>The Global Catalogue of Microorganisms (GCM) 10K type strain sequencing project: providing services to taxonomists for standard genome sequencing and annotation.</title>
        <authorList>
            <consortium name="The Broad Institute Genomics Platform"/>
            <consortium name="The Broad Institute Genome Sequencing Center for Infectious Disease"/>
            <person name="Wu L."/>
            <person name="Ma J."/>
        </authorList>
    </citation>
    <scope>NUCLEOTIDE SEQUENCE [LARGE SCALE GENOMIC DNA]</scope>
    <source>
        <strain evidence="2">JCM 3296</strain>
    </source>
</reference>
<accession>A0ABQ2UV27</accession>
<dbReference type="Proteomes" id="UP000649573">
    <property type="component" value="Unassembled WGS sequence"/>
</dbReference>
<dbReference type="EMBL" id="BMRE01000023">
    <property type="protein sequence ID" value="GGU51468.1"/>
    <property type="molecule type" value="Genomic_DNA"/>
</dbReference>
<evidence type="ECO:0000313" key="1">
    <source>
        <dbReference type="EMBL" id="GGU51468.1"/>
    </source>
</evidence>
<dbReference type="SUPFAM" id="SSF55961">
    <property type="entry name" value="Bet v1-like"/>
    <property type="match status" value="1"/>
</dbReference>
<sequence length="227" mass="25582">MGHEFEGVDEIEVPASVEDVWQAIATGPGIDSWFMGRNEVANGQVKMAFGEYRPTHEITAWEPPHHFKQDSGKAPDGRFIAYEFMVEGRDHGSTVLRMVTSGFLPGDDWADEFEAMTLGGALFVSTLREYLHHFAGRTARPLTVFGPMISDWDEAWKKLDEAIAATLPGAVEYHRNAHTLGLRTDKAMYRFMRGFSGPMIATHHVFEGDESEQDWQNFLDTTLGEQR</sequence>